<accession>N1Q0Z0</accession>
<dbReference type="EMBL" id="KB446536">
    <property type="protein sequence ID" value="EME48305.1"/>
    <property type="molecule type" value="Genomic_DNA"/>
</dbReference>
<evidence type="ECO:0000313" key="2">
    <source>
        <dbReference type="Proteomes" id="UP000016933"/>
    </source>
</evidence>
<dbReference type="eggNOG" id="ENOG502SMQ2">
    <property type="taxonomic scope" value="Eukaryota"/>
</dbReference>
<dbReference type="HOGENOM" id="CLU_1749592_0_0_1"/>
<protein>
    <submittedName>
        <fullName evidence="1">Uncharacterized protein</fullName>
    </submittedName>
</protein>
<name>N1Q0Z0_DOTSN</name>
<dbReference type="STRING" id="675120.N1Q0Z0"/>
<dbReference type="OrthoDB" id="5381783at2759"/>
<reference evidence="2" key="1">
    <citation type="journal article" date="2012" name="PLoS Genet.">
        <title>The genomes of the fungal plant pathogens Cladosporium fulvum and Dothistroma septosporum reveal adaptation to different hosts and lifestyles but also signatures of common ancestry.</title>
        <authorList>
            <person name="de Wit P.J.G.M."/>
            <person name="van der Burgt A."/>
            <person name="Oekmen B."/>
            <person name="Stergiopoulos I."/>
            <person name="Abd-Elsalam K.A."/>
            <person name="Aerts A.L."/>
            <person name="Bahkali A.H."/>
            <person name="Beenen H.G."/>
            <person name="Chettri P."/>
            <person name="Cox M.P."/>
            <person name="Datema E."/>
            <person name="de Vries R.P."/>
            <person name="Dhillon B."/>
            <person name="Ganley A.R."/>
            <person name="Griffiths S.A."/>
            <person name="Guo Y."/>
            <person name="Hamelin R.C."/>
            <person name="Henrissat B."/>
            <person name="Kabir M.S."/>
            <person name="Jashni M.K."/>
            <person name="Kema G."/>
            <person name="Klaubauf S."/>
            <person name="Lapidus A."/>
            <person name="Levasseur A."/>
            <person name="Lindquist E."/>
            <person name="Mehrabi R."/>
            <person name="Ohm R.A."/>
            <person name="Owen T.J."/>
            <person name="Salamov A."/>
            <person name="Schwelm A."/>
            <person name="Schijlen E."/>
            <person name="Sun H."/>
            <person name="van den Burg H.A."/>
            <person name="van Ham R.C.H.J."/>
            <person name="Zhang S."/>
            <person name="Goodwin S.B."/>
            <person name="Grigoriev I.V."/>
            <person name="Collemare J."/>
            <person name="Bradshaw R.E."/>
        </authorList>
    </citation>
    <scope>NUCLEOTIDE SEQUENCE [LARGE SCALE GENOMIC DNA]</scope>
    <source>
        <strain evidence="2">NZE10 / CBS 128990</strain>
    </source>
</reference>
<dbReference type="AlphaFoldDB" id="N1Q0Z0"/>
<evidence type="ECO:0000313" key="1">
    <source>
        <dbReference type="EMBL" id="EME48305.1"/>
    </source>
</evidence>
<keyword evidence="2" id="KW-1185">Reference proteome</keyword>
<dbReference type="Proteomes" id="UP000016933">
    <property type="component" value="Unassembled WGS sequence"/>
</dbReference>
<gene>
    <name evidence="1" type="ORF">DOTSEDRAFT_22000</name>
</gene>
<sequence>MSDPILIQDDQRIQMCLVEPKLDKIQICTSKFFDSSAAAQYASHALRPDCEPSHLLFLQAKKPQLAQRLKRFQCATQSSGDHATHPIAITRPNLELVHWAWLLSGAASAAASVICTVNMAGVFQLGYLCVLLVSSAFEIMATRIIRHIQ</sequence>
<reference evidence="1 2" key="2">
    <citation type="journal article" date="2012" name="PLoS Pathog.">
        <title>Diverse lifestyles and strategies of plant pathogenesis encoded in the genomes of eighteen Dothideomycetes fungi.</title>
        <authorList>
            <person name="Ohm R.A."/>
            <person name="Feau N."/>
            <person name="Henrissat B."/>
            <person name="Schoch C.L."/>
            <person name="Horwitz B.A."/>
            <person name="Barry K.W."/>
            <person name="Condon B.J."/>
            <person name="Copeland A.C."/>
            <person name="Dhillon B."/>
            <person name="Glaser F."/>
            <person name="Hesse C.N."/>
            <person name="Kosti I."/>
            <person name="LaButti K."/>
            <person name="Lindquist E.A."/>
            <person name="Lucas S."/>
            <person name="Salamov A.A."/>
            <person name="Bradshaw R.E."/>
            <person name="Ciuffetti L."/>
            <person name="Hamelin R.C."/>
            <person name="Kema G.H.J."/>
            <person name="Lawrence C."/>
            <person name="Scott J.A."/>
            <person name="Spatafora J.W."/>
            <person name="Turgeon B.G."/>
            <person name="de Wit P.J.G.M."/>
            <person name="Zhong S."/>
            <person name="Goodwin S.B."/>
            <person name="Grigoriev I.V."/>
        </authorList>
    </citation>
    <scope>NUCLEOTIDE SEQUENCE [LARGE SCALE GENOMIC DNA]</scope>
    <source>
        <strain evidence="2">NZE10 / CBS 128990</strain>
    </source>
</reference>
<organism evidence="1 2">
    <name type="scientific">Dothistroma septosporum (strain NZE10 / CBS 128990)</name>
    <name type="common">Red band needle blight fungus</name>
    <name type="synonym">Mycosphaerella pini</name>
    <dbReference type="NCBI Taxonomy" id="675120"/>
    <lineage>
        <taxon>Eukaryota</taxon>
        <taxon>Fungi</taxon>
        <taxon>Dikarya</taxon>
        <taxon>Ascomycota</taxon>
        <taxon>Pezizomycotina</taxon>
        <taxon>Dothideomycetes</taxon>
        <taxon>Dothideomycetidae</taxon>
        <taxon>Mycosphaerellales</taxon>
        <taxon>Mycosphaerellaceae</taxon>
        <taxon>Dothistroma</taxon>
    </lineage>
</organism>
<proteinExistence type="predicted"/>